<sequence>MNWDDERLQVARFPRDFLWGSATAAHQVEGSNVASDWWAREHRPDTDLEEPSGDAADSYHRWPDDVALVADAGLQVYRFSIEWARIQPEEGWTSKAQLQHYRRMIDGCLDRGITPMVTLHHATNPLWFSRRGGWADAGAPERFARYVETVRPILENDVEWVCTINEPNMVATHRDWEAAEMRMVARPDPDPKASELLVHAHHRAKEVLSGIPGLKVGWTIGTQDFEAVPGAEEVMRAYRYPREDFFTEAARGDDFVGVQNYSRNLIGTEGPMPLPDGTETNILGWEYYPQSLGRAVRHTWEVTGGTPVFVTEHGFATRDDRRRIDHTAAGLLGLRAAMDDGVDVRGYLYWSLLDNYEWGSFTPTFGLVDWNRTTFERRPKPSLAWFADVARTGTVAVDEAGCGQSRMDRSGA</sequence>
<reference evidence="6" key="1">
    <citation type="journal article" date="2019" name="Int. J. Syst. Evol. Microbiol.">
        <title>The Global Catalogue of Microorganisms (GCM) 10K type strain sequencing project: providing services to taxonomists for standard genome sequencing and annotation.</title>
        <authorList>
            <consortium name="The Broad Institute Genomics Platform"/>
            <consortium name="The Broad Institute Genome Sequencing Center for Infectious Disease"/>
            <person name="Wu L."/>
            <person name="Ma J."/>
        </authorList>
    </citation>
    <scope>NUCLEOTIDE SEQUENCE [LARGE SCALE GENOMIC DNA]</scope>
    <source>
        <strain evidence="6">JCM 17593</strain>
    </source>
</reference>
<comment type="similarity">
    <text evidence="1 4">Belongs to the glycosyl hydrolase 1 family.</text>
</comment>
<evidence type="ECO:0000256" key="4">
    <source>
        <dbReference type="RuleBase" id="RU003690"/>
    </source>
</evidence>
<dbReference type="RefSeq" id="WP_344775948.1">
    <property type="nucleotide sequence ID" value="NZ_BAABBX010000014.1"/>
</dbReference>
<evidence type="ECO:0000256" key="1">
    <source>
        <dbReference type="ARBA" id="ARBA00010838"/>
    </source>
</evidence>
<proteinExistence type="inferred from homology"/>
<keyword evidence="2" id="KW-0378">Hydrolase</keyword>
<name>A0ABP8ASK6_9MICO</name>
<dbReference type="PANTHER" id="PTHR10353">
    <property type="entry name" value="GLYCOSYL HYDROLASE"/>
    <property type="match status" value="1"/>
</dbReference>
<keyword evidence="3" id="KW-0326">Glycosidase</keyword>
<dbReference type="PANTHER" id="PTHR10353:SF36">
    <property type="entry name" value="LP05116P"/>
    <property type="match status" value="1"/>
</dbReference>
<dbReference type="InterPro" id="IPR001360">
    <property type="entry name" value="Glyco_hydro_1"/>
</dbReference>
<dbReference type="EMBL" id="BAABBX010000014">
    <property type="protein sequence ID" value="GAA4189539.1"/>
    <property type="molecule type" value="Genomic_DNA"/>
</dbReference>
<organism evidence="5 6">
    <name type="scientific">Gryllotalpicola kribbensis</name>
    <dbReference type="NCBI Taxonomy" id="993084"/>
    <lineage>
        <taxon>Bacteria</taxon>
        <taxon>Bacillati</taxon>
        <taxon>Actinomycetota</taxon>
        <taxon>Actinomycetes</taxon>
        <taxon>Micrococcales</taxon>
        <taxon>Microbacteriaceae</taxon>
        <taxon>Gryllotalpicola</taxon>
    </lineage>
</organism>
<dbReference type="PROSITE" id="PS00653">
    <property type="entry name" value="GLYCOSYL_HYDROL_F1_2"/>
    <property type="match status" value="1"/>
</dbReference>
<evidence type="ECO:0000313" key="5">
    <source>
        <dbReference type="EMBL" id="GAA4189539.1"/>
    </source>
</evidence>
<keyword evidence="6" id="KW-1185">Reference proteome</keyword>
<dbReference type="Gene3D" id="3.20.20.80">
    <property type="entry name" value="Glycosidases"/>
    <property type="match status" value="2"/>
</dbReference>
<protein>
    <submittedName>
        <fullName evidence="5">Family 1 glycosylhydrolase</fullName>
    </submittedName>
</protein>
<dbReference type="SUPFAM" id="SSF51445">
    <property type="entry name" value="(Trans)glycosidases"/>
    <property type="match status" value="1"/>
</dbReference>
<accession>A0ABP8ASK6</accession>
<comment type="caution">
    <text evidence="5">The sequence shown here is derived from an EMBL/GenBank/DDBJ whole genome shotgun (WGS) entry which is preliminary data.</text>
</comment>
<dbReference type="PRINTS" id="PR00131">
    <property type="entry name" value="GLHYDRLASE1"/>
</dbReference>
<gene>
    <name evidence="5" type="ORF">GCM10022288_17530</name>
</gene>
<dbReference type="Proteomes" id="UP001500213">
    <property type="component" value="Unassembled WGS sequence"/>
</dbReference>
<evidence type="ECO:0000313" key="6">
    <source>
        <dbReference type="Proteomes" id="UP001500213"/>
    </source>
</evidence>
<dbReference type="Pfam" id="PF00232">
    <property type="entry name" value="Glyco_hydro_1"/>
    <property type="match status" value="2"/>
</dbReference>
<evidence type="ECO:0000256" key="3">
    <source>
        <dbReference type="ARBA" id="ARBA00023295"/>
    </source>
</evidence>
<dbReference type="InterPro" id="IPR033132">
    <property type="entry name" value="GH_1_N_CS"/>
</dbReference>
<dbReference type="InterPro" id="IPR017853">
    <property type="entry name" value="GH"/>
</dbReference>
<evidence type="ECO:0000256" key="2">
    <source>
        <dbReference type="ARBA" id="ARBA00022801"/>
    </source>
</evidence>